<dbReference type="STRING" id="1227549.SAMN05444007_101466"/>
<dbReference type="PANTHER" id="PTHR43433">
    <property type="entry name" value="HYDROLASE, ALPHA/BETA FOLD FAMILY PROTEIN"/>
    <property type="match status" value="1"/>
</dbReference>
<dbReference type="SMART" id="SM00044">
    <property type="entry name" value="CYCc"/>
    <property type="match status" value="1"/>
</dbReference>
<gene>
    <name evidence="2" type="ORF">SAMN05444007_101466</name>
</gene>
<feature type="domain" description="Guanylate cyclase" evidence="1">
    <location>
        <begin position="291"/>
        <end position="398"/>
    </location>
</feature>
<dbReference type="Pfam" id="PF00561">
    <property type="entry name" value="Abhydrolase_1"/>
    <property type="match status" value="1"/>
</dbReference>
<sequence length="445" mass="48508">MAADRPETRFTLAGDVSIAYQVFGDGPVDLVYASGWLHNIDVAWEHPGYAAFLNRLAERCRLILFDKRGTGMSDRNVGAPTLEERAEDIRAVMDAAGSERAALFGVSEGGNMTTMFAATYPERVSGVVLIGCFPCRAWKPDWPDGRKRDAHEADMSNLRNSWGDFSDFFREVAPTVADDPQEQAFMNRLLVQSGSPSSAVAITRLNYEIDIRALLPSVQAPALVLHMSGDRAVDLRDARYLAEAMPNSELRILERDDHLPWVGDPYQVSDQILNFVAQAEVPVRDERVLATILVTDIVGSTERAAKLGDAGWKQLIESHDSAARRAVSRHDGDLVKWLGDGLMATFAGPSRAVAAARAIREDAAALGLQIRSGVHTGECLRRQDDVTGLAVTISQRIADGAGAEEIRVSGTVRDLVVGSGLEFETLAPQTLKGVPGEWPLFRLQS</sequence>
<dbReference type="SUPFAM" id="SSF55073">
    <property type="entry name" value="Nucleotide cyclase"/>
    <property type="match status" value="1"/>
</dbReference>
<proteinExistence type="predicted"/>
<dbReference type="GO" id="GO:0004016">
    <property type="term" value="F:adenylate cyclase activity"/>
    <property type="evidence" value="ECO:0007669"/>
    <property type="project" value="UniProtKB-ARBA"/>
</dbReference>
<dbReference type="PROSITE" id="PS50125">
    <property type="entry name" value="GUANYLATE_CYCLASE_2"/>
    <property type="match status" value="1"/>
</dbReference>
<dbReference type="Pfam" id="PF00211">
    <property type="entry name" value="Guanylate_cyc"/>
    <property type="match status" value="1"/>
</dbReference>
<dbReference type="GO" id="GO:0009190">
    <property type="term" value="P:cyclic nucleotide biosynthetic process"/>
    <property type="evidence" value="ECO:0007669"/>
    <property type="project" value="InterPro"/>
</dbReference>
<reference evidence="2 3" key="1">
    <citation type="submission" date="2016-10" db="EMBL/GenBank/DDBJ databases">
        <authorList>
            <person name="de Groot N.N."/>
        </authorList>
    </citation>
    <scope>NUCLEOTIDE SEQUENCE [LARGE SCALE GENOMIC DNA]</scope>
    <source>
        <strain evidence="2 3">DSM 29340</strain>
    </source>
</reference>
<dbReference type="Gene3D" id="3.30.70.1230">
    <property type="entry name" value="Nucleotide cyclase"/>
    <property type="match status" value="1"/>
</dbReference>
<dbReference type="InterPro" id="IPR050471">
    <property type="entry name" value="AB_hydrolase"/>
</dbReference>
<dbReference type="InterPro" id="IPR000073">
    <property type="entry name" value="AB_hydrolase_1"/>
</dbReference>
<accession>A0A1H6REY3</accession>
<evidence type="ECO:0000313" key="2">
    <source>
        <dbReference type="EMBL" id="SEI53016.1"/>
    </source>
</evidence>
<name>A0A1H6REY3_9RHOB</name>
<dbReference type="OrthoDB" id="7267294at2"/>
<protein>
    <submittedName>
        <fullName evidence="2">Pimeloyl-ACP methyl ester carboxylesterase</fullName>
    </submittedName>
</protein>
<organism evidence="2 3">
    <name type="scientific">Cribrihabitans marinus</name>
    <dbReference type="NCBI Taxonomy" id="1227549"/>
    <lineage>
        <taxon>Bacteria</taxon>
        <taxon>Pseudomonadati</taxon>
        <taxon>Pseudomonadota</taxon>
        <taxon>Alphaproteobacteria</taxon>
        <taxon>Rhodobacterales</taxon>
        <taxon>Paracoccaceae</taxon>
        <taxon>Cribrihabitans</taxon>
    </lineage>
</organism>
<dbReference type="InterPro" id="IPR029058">
    <property type="entry name" value="AB_hydrolase_fold"/>
</dbReference>
<dbReference type="AlphaFoldDB" id="A0A1H6REY3"/>
<evidence type="ECO:0000313" key="3">
    <source>
        <dbReference type="Proteomes" id="UP000199379"/>
    </source>
</evidence>
<dbReference type="InterPro" id="IPR001054">
    <property type="entry name" value="A/G_cyclase"/>
</dbReference>
<dbReference type="PANTHER" id="PTHR43433:SF8">
    <property type="entry name" value="BIFUNCTIONAL LIPASE_ADENYLATE CYCLASE LIPJ"/>
    <property type="match status" value="1"/>
</dbReference>
<dbReference type="GO" id="GO:0035556">
    <property type="term" value="P:intracellular signal transduction"/>
    <property type="evidence" value="ECO:0007669"/>
    <property type="project" value="InterPro"/>
</dbReference>
<dbReference type="Proteomes" id="UP000199379">
    <property type="component" value="Unassembled WGS sequence"/>
</dbReference>
<evidence type="ECO:0000259" key="1">
    <source>
        <dbReference type="PROSITE" id="PS50125"/>
    </source>
</evidence>
<dbReference type="InterPro" id="IPR029787">
    <property type="entry name" value="Nucleotide_cyclase"/>
</dbReference>
<dbReference type="SUPFAM" id="SSF53474">
    <property type="entry name" value="alpha/beta-Hydrolases"/>
    <property type="match status" value="1"/>
</dbReference>
<dbReference type="RefSeq" id="WP_092362102.1">
    <property type="nucleotide sequence ID" value="NZ_BMGV01000001.1"/>
</dbReference>
<dbReference type="CDD" id="cd07302">
    <property type="entry name" value="CHD"/>
    <property type="match status" value="1"/>
</dbReference>
<dbReference type="PRINTS" id="PR00111">
    <property type="entry name" value="ABHYDROLASE"/>
</dbReference>
<keyword evidence="3" id="KW-1185">Reference proteome</keyword>
<dbReference type="Gene3D" id="3.40.50.1820">
    <property type="entry name" value="alpha/beta hydrolase"/>
    <property type="match status" value="1"/>
</dbReference>
<dbReference type="EMBL" id="FNYD01000001">
    <property type="protein sequence ID" value="SEI53016.1"/>
    <property type="molecule type" value="Genomic_DNA"/>
</dbReference>